<evidence type="ECO:0000313" key="1">
    <source>
        <dbReference type="EMBL" id="GIG18314.1"/>
    </source>
</evidence>
<sequence length="88" mass="9570">MGTSKRGKNRVALVTVAGRRFSCLVCGQREFTSREILLNTPGLELLDLAWANRSSLGVICMACGYVHEFVGNAVEFWTTAGGYPENAT</sequence>
<dbReference type="Proteomes" id="UP000660339">
    <property type="component" value="Unassembled WGS sequence"/>
</dbReference>
<protein>
    <submittedName>
        <fullName evidence="1">Uncharacterized protein</fullName>
    </submittedName>
</protein>
<comment type="caution">
    <text evidence="1">The sequence shown here is derived from an EMBL/GenBank/DDBJ whole genome shotgun (WGS) entry which is preliminary data.</text>
</comment>
<dbReference type="AlphaFoldDB" id="A0A8J3LGC6"/>
<keyword evidence="2" id="KW-1185">Reference proteome</keyword>
<dbReference type="EMBL" id="BONJ01000039">
    <property type="protein sequence ID" value="GIG18314.1"/>
    <property type="molecule type" value="Genomic_DNA"/>
</dbReference>
<dbReference type="RefSeq" id="WP_166381101.1">
    <property type="nucleotide sequence ID" value="NZ_BAAATT010000019.1"/>
</dbReference>
<proteinExistence type="predicted"/>
<reference evidence="1" key="1">
    <citation type="submission" date="2021-01" db="EMBL/GenBank/DDBJ databases">
        <title>Whole genome shotgun sequence of Catellatospora methionotrophica NBRC 14553.</title>
        <authorList>
            <person name="Komaki H."/>
            <person name="Tamura T."/>
        </authorList>
    </citation>
    <scope>NUCLEOTIDE SEQUENCE</scope>
    <source>
        <strain evidence="1">NBRC 14553</strain>
    </source>
</reference>
<evidence type="ECO:0000313" key="2">
    <source>
        <dbReference type="Proteomes" id="UP000660339"/>
    </source>
</evidence>
<organism evidence="1 2">
    <name type="scientific">Catellatospora methionotrophica</name>
    <dbReference type="NCBI Taxonomy" id="121620"/>
    <lineage>
        <taxon>Bacteria</taxon>
        <taxon>Bacillati</taxon>
        <taxon>Actinomycetota</taxon>
        <taxon>Actinomycetes</taxon>
        <taxon>Micromonosporales</taxon>
        <taxon>Micromonosporaceae</taxon>
        <taxon>Catellatospora</taxon>
    </lineage>
</organism>
<accession>A0A8J3LGC6</accession>
<gene>
    <name evidence="1" type="ORF">Cme02nite_66460</name>
</gene>
<name>A0A8J3LGC6_9ACTN</name>